<accession>A0A7C9ILM3</accession>
<protein>
    <submittedName>
        <fullName evidence="3">YbgC/FadM family acyl-CoA thioesterase</fullName>
        <ecNumber evidence="3">3.1.2.-</ecNumber>
    </submittedName>
</protein>
<dbReference type="Pfam" id="PF13279">
    <property type="entry name" value="4HBT_2"/>
    <property type="match status" value="1"/>
</dbReference>
<evidence type="ECO:0000256" key="2">
    <source>
        <dbReference type="ARBA" id="ARBA00022801"/>
    </source>
</evidence>
<dbReference type="AlphaFoldDB" id="A0A7C9ILM3"/>
<dbReference type="PANTHER" id="PTHR31793">
    <property type="entry name" value="4-HYDROXYBENZOYL-COA THIOESTERASE FAMILY MEMBER"/>
    <property type="match status" value="1"/>
</dbReference>
<dbReference type="EMBL" id="WVUD01000009">
    <property type="protein sequence ID" value="MYL82986.1"/>
    <property type="molecule type" value="Genomic_DNA"/>
</dbReference>
<dbReference type="SUPFAM" id="SSF54637">
    <property type="entry name" value="Thioesterase/thiol ester dehydrase-isomerase"/>
    <property type="match status" value="1"/>
</dbReference>
<dbReference type="NCBIfam" id="TIGR00051">
    <property type="entry name" value="YbgC/FadM family acyl-CoA thioesterase"/>
    <property type="match status" value="1"/>
</dbReference>
<reference evidence="3 4" key="1">
    <citation type="submission" date="2020-01" db="EMBL/GenBank/DDBJ databases">
        <title>Genome sequence of Desulfovibrio aerotolerans DSM 16695(T).</title>
        <authorList>
            <person name="Karnachuk O."/>
            <person name="Avakyan M."/>
            <person name="Mardanov A."/>
            <person name="Kadnikov V."/>
            <person name="Ravin N."/>
        </authorList>
    </citation>
    <scope>NUCLEOTIDE SEQUENCE [LARGE SCALE GENOMIC DNA]</scope>
    <source>
        <strain evidence="3 4">DSM 16695</strain>
    </source>
</reference>
<dbReference type="InterPro" id="IPR006684">
    <property type="entry name" value="YbgC/YbaW"/>
</dbReference>
<comment type="caution">
    <text evidence="3">The sequence shown here is derived from an EMBL/GenBank/DDBJ whole genome shotgun (WGS) entry which is preliminary data.</text>
</comment>
<sequence>MALILKQQDFPTPDTRLQLTVSYGETDRMGYAYYGHYPHWFERARGQFIRDRGMSYAEVETRGVWLPVRDMAVRYLRPARYDEVITVRAGIAAWGRASVTFVYQVFGPPDASWLLAAGETVHACTSPQGRPIAVPDWLRGLFSA</sequence>
<gene>
    <name evidence="3" type="ORF">GTA51_07535</name>
</gene>
<dbReference type="CDD" id="cd00586">
    <property type="entry name" value="4HBT"/>
    <property type="match status" value="1"/>
</dbReference>
<dbReference type="OrthoDB" id="9808429at2"/>
<evidence type="ECO:0000313" key="4">
    <source>
        <dbReference type="Proteomes" id="UP000482487"/>
    </source>
</evidence>
<keyword evidence="4" id="KW-1185">Reference proteome</keyword>
<dbReference type="PIRSF" id="PIRSF003230">
    <property type="entry name" value="YbgC"/>
    <property type="match status" value="1"/>
</dbReference>
<dbReference type="RefSeq" id="WP_160959992.1">
    <property type="nucleotide sequence ID" value="NZ_WVUD01000009.1"/>
</dbReference>
<proteinExistence type="inferred from homology"/>
<dbReference type="PANTHER" id="PTHR31793:SF27">
    <property type="entry name" value="NOVEL THIOESTERASE SUPERFAMILY DOMAIN AND SAPOSIN A-TYPE DOMAIN CONTAINING PROTEIN (0610012H03RIK)"/>
    <property type="match status" value="1"/>
</dbReference>
<dbReference type="GO" id="GO:0047617">
    <property type="term" value="F:fatty acyl-CoA hydrolase activity"/>
    <property type="evidence" value="ECO:0007669"/>
    <property type="project" value="TreeGrafter"/>
</dbReference>
<keyword evidence="2 3" id="KW-0378">Hydrolase</keyword>
<dbReference type="Proteomes" id="UP000482487">
    <property type="component" value="Unassembled WGS sequence"/>
</dbReference>
<comment type="similarity">
    <text evidence="1">Belongs to the 4-hydroxybenzoyl-CoA thioesterase family.</text>
</comment>
<organism evidence="3 4">
    <name type="scientific">Solidesulfovibrio aerotolerans</name>
    <dbReference type="NCBI Taxonomy" id="295255"/>
    <lineage>
        <taxon>Bacteria</taxon>
        <taxon>Pseudomonadati</taxon>
        <taxon>Thermodesulfobacteriota</taxon>
        <taxon>Desulfovibrionia</taxon>
        <taxon>Desulfovibrionales</taxon>
        <taxon>Desulfovibrionaceae</taxon>
        <taxon>Solidesulfovibrio</taxon>
    </lineage>
</organism>
<dbReference type="InterPro" id="IPR029069">
    <property type="entry name" value="HotDog_dom_sf"/>
</dbReference>
<dbReference type="EC" id="3.1.2.-" evidence="3"/>
<name>A0A7C9ILM3_9BACT</name>
<dbReference type="InterPro" id="IPR050563">
    <property type="entry name" value="4-hydroxybenzoyl-CoA_TE"/>
</dbReference>
<dbReference type="Gene3D" id="3.10.129.10">
    <property type="entry name" value="Hotdog Thioesterase"/>
    <property type="match status" value="1"/>
</dbReference>
<evidence type="ECO:0000313" key="3">
    <source>
        <dbReference type="EMBL" id="MYL82986.1"/>
    </source>
</evidence>
<evidence type="ECO:0000256" key="1">
    <source>
        <dbReference type="ARBA" id="ARBA00005953"/>
    </source>
</evidence>